<protein>
    <submittedName>
        <fullName evidence="2">Type II secretion system protein</fullName>
    </submittedName>
</protein>
<evidence type="ECO:0000313" key="3">
    <source>
        <dbReference type="Proteomes" id="UP001431776"/>
    </source>
</evidence>
<dbReference type="AlphaFoldDB" id="A0AAW6TZL4"/>
<dbReference type="Pfam" id="PF07963">
    <property type="entry name" value="N_methyl"/>
    <property type="match status" value="1"/>
</dbReference>
<dbReference type="Gene3D" id="3.30.700.10">
    <property type="entry name" value="Glycoprotein, Type 4 Pilin"/>
    <property type="match status" value="1"/>
</dbReference>
<gene>
    <name evidence="2" type="ORF">QJ522_18535</name>
</gene>
<dbReference type="SUPFAM" id="SSF54523">
    <property type="entry name" value="Pili subunits"/>
    <property type="match status" value="1"/>
</dbReference>
<dbReference type="PANTHER" id="PTHR30093">
    <property type="entry name" value="GENERAL SECRETION PATHWAY PROTEIN G"/>
    <property type="match status" value="1"/>
</dbReference>
<sequence length="276" mass="31373">MTCAYEAERAKRGFTLIELLVVIAIIAVLLSILLPALGVVREQGRRLVCGQNEKNMGLGLFAYANDYDGKLPLNDVDRWLFDVSYWTTDIILKTGAFDRDIFYCPSWSQRNSILYWRYGENFPAGTPESLLTPEPAAEATRKDYHRIMGYYWLLDTKAGRPNPPMSPDGVTKRWVRTTTSTKTQATDKSIPPAAMELITDVTASDGPDRQTADFTGATGGCFTRWGVYDRSNHIRSGTKAAGGNILFLDGHVTWRRFQEMEHRWFYNVFANPCMWW</sequence>
<keyword evidence="1" id="KW-1133">Transmembrane helix</keyword>
<dbReference type="InterPro" id="IPR012902">
    <property type="entry name" value="N_methyl_site"/>
</dbReference>
<keyword evidence="3" id="KW-1185">Reference proteome</keyword>
<dbReference type="NCBIfam" id="TIGR02532">
    <property type="entry name" value="IV_pilin_GFxxxE"/>
    <property type="match status" value="1"/>
</dbReference>
<evidence type="ECO:0000256" key="1">
    <source>
        <dbReference type="SAM" id="Phobius"/>
    </source>
</evidence>
<dbReference type="PROSITE" id="PS00409">
    <property type="entry name" value="PROKAR_NTER_METHYL"/>
    <property type="match status" value="1"/>
</dbReference>
<dbReference type="Proteomes" id="UP001431776">
    <property type="component" value="Unassembled WGS sequence"/>
</dbReference>
<organism evidence="2 3">
    <name type="scientific">Anaerobaca lacustris</name>
    <dbReference type="NCBI Taxonomy" id="3044600"/>
    <lineage>
        <taxon>Bacteria</taxon>
        <taxon>Pseudomonadati</taxon>
        <taxon>Planctomycetota</taxon>
        <taxon>Phycisphaerae</taxon>
        <taxon>Sedimentisphaerales</taxon>
        <taxon>Anaerobacaceae</taxon>
        <taxon>Anaerobaca</taxon>
    </lineage>
</organism>
<comment type="caution">
    <text evidence="2">The sequence shown here is derived from an EMBL/GenBank/DDBJ whole genome shotgun (WGS) entry which is preliminary data.</text>
</comment>
<feature type="transmembrane region" description="Helical" evidence="1">
    <location>
        <begin position="16"/>
        <end position="37"/>
    </location>
</feature>
<proteinExistence type="predicted"/>
<dbReference type="PANTHER" id="PTHR30093:SF2">
    <property type="entry name" value="TYPE II SECRETION SYSTEM PROTEIN H"/>
    <property type="match status" value="1"/>
</dbReference>
<keyword evidence="1" id="KW-0472">Membrane</keyword>
<dbReference type="RefSeq" id="WP_349246474.1">
    <property type="nucleotide sequence ID" value="NZ_JASCXX010000028.1"/>
</dbReference>
<reference evidence="2" key="1">
    <citation type="submission" date="2023-05" db="EMBL/GenBank/DDBJ databases">
        <title>Anaerotaeda fermentans gen. nov., sp. nov., a novel anaerobic planctomycete of the new family within the order Sedimentisphaerales isolated from Taman Peninsula, Russia.</title>
        <authorList>
            <person name="Khomyakova M.A."/>
            <person name="Merkel A.Y."/>
            <person name="Slobodkin A.I."/>
        </authorList>
    </citation>
    <scope>NUCLEOTIDE SEQUENCE</scope>
    <source>
        <strain evidence="2">M17dextr</strain>
    </source>
</reference>
<dbReference type="InterPro" id="IPR045584">
    <property type="entry name" value="Pilin-like"/>
</dbReference>
<dbReference type="EMBL" id="JASCXX010000028">
    <property type="protein sequence ID" value="MDI6451065.1"/>
    <property type="molecule type" value="Genomic_DNA"/>
</dbReference>
<evidence type="ECO:0000313" key="2">
    <source>
        <dbReference type="EMBL" id="MDI6451065.1"/>
    </source>
</evidence>
<accession>A0AAW6TZL4</accession>
<name>A0AAW6TZL4_9BACT</name>
<keyword evidence="1" id="KW-0812">Transmembrane</keyword>